<evidence type="ECO:0000313" key="3">
    <source>
        <dbReference type="EMBL" id="QSR27251.1"/>
    </source>
</evidence>
<gene>
    <name evidence="3" type="ORF">CFH99_16645</name>
</gene>
<feature type="region of interest" description="Disordered" evidence="1">
    <location>
        <begin position="66"/>
        <end position="91"/>
    </location>
</feature>
<accession>A0ABX7PMT7</accession>
<proteinExistence type="predicted"/>
<protein>
    <recommendedName>
        <fullName evidence="2">DUF3854 domain-containing protein</fullName>
    </recommendedName>
</protein>
<dbReference type="Proteomes" id="UP000662818">
    <property type="component" value="Chromosome"/>
</dbReference>
<feature type="domain" description="DUF3854" evidence="2">
    <location>
        <begin position="114"/>
        <end position="233"/>
    </location>
</feature>
<evidence type="ECO:0000256" key="1">
    <source>
        <dbReference type="SAM" id="MobiDB-lite"/>
    </source>
</evidence>
<keyword evidence="4" id="KW-1185">Reference proteome</keyword>
<name>A0ABX7PMT7_9ACTN</name>
<dbReference type="RefSeq" id="WP_207006285.1">
    <property type="nucleotide sequence ID" value="NZ_CP022295.1"/>
</dbReference>
<evidence type="ECO:0000313" key="4">
    <source>
        <dbReference type="Proteomes" id="UP000662818"/>
    </source>
</evidence>
<dbReference type="EMBL" id="CP022295">
    <property type="protein sequence ID" value="QSR27251.1"/>
    <property type="molecule type" value="Genomic_DNA"/>
</dbReference>
<organism evidence="3 4">
    <name type="scientific">Nocardioides aromaticivorans</name>
    <dbReference type="NCBI Taxonomy" id="200618"/>
    <lineage>
        <taxon>Bacteria</taxon>
        <taxon>Bacillati</taxon>
        <taxon>Actinomycetota</taxon>
        <taxon>Actinomycetes</taxon>
        <taxon>Propionibacteriales</taxon>
        <taxon>Nocardioidaceae</taxon>
        <taxon>Nocardioides</taxon>
    </lineage>
</organism>
<dbReference type="InterPro" id="IPR024385">
    <property type="entry name" value="DUF3854"/>
</dbReference>
<dbReference type="Pfam" id="PF12965">
    <property type="entry name" value="DUF3854"/>
    <property type="match status" value="1"/>
</dbReference>
<sequence length="259" mass="28917">MKPLAKRHWRMLVDESGISPEVVEQRGYRTVRDLEELRAYGFRPRAFWRGSGTGLLIPLHLPTSAPSQSPGPAVFRPDVPPIDPSDGNQRPLRYLAPRRARNYVDVHPAMREKLQDPDVGVLVTEGHKKADAAASRDLVCLGLSGVDNFVYHPRGEDGRKFSYSVPCDEWAHIPMRRNFTIVFDSDQATNQKVHEARHRLTRFLTGRGARVFWVSLPAGQNGAKQGLDDYFAAGHTVADLRALVRPASRRGPEGLGQPS</sequence>
<reference evidence="3 4" key="1">
    <citation type="submission" date="2017-06" db="EMBL/GenBank/DDBJ databases">
        <title>Complete Genome Sequence of the Soil Carbazole-Degrading Bacterium Nocardioides aromaticivorans IC177.</title>
        <authorList>
            <person name="Vejarano F."/>
            <person name="Suzuki-Minakuchi C."/>
            <person name="Ohtsubo Y."/>
            <person name="Tsuda M."/>
            <person name="Okada K."/>
            <person name="Nojiri H."/>
        </authorList>
    </citation>
    <scope>NUCLEOTIDE SEQUENCE [LARGE SCALE GENOMIC DNA]</scope>
    <source>
        <strain evidence="3 4">IC177</strain>
    </source>
</reference>
<evidence type="ECO:0000259" key="2">
    <source>
        <dbReference type="Pfam" id="PF12965"/>
    </source>
</evidence>